<dbReference type="GO" id="GO:0051536">
    <property type="term" value="F:iron-sulfur cluster binding"/>
    <property type="evidence" value="ECO:0007669"/>
    <property type="project" value="UniProtKB-KW"/>
</dbReference>
<dbReference type="Proteomes" id="UP000184694">
    <property type="component" value="Unassembled WGS sequence"/>
</dbReference>
<protein>
    <submittedName>
        <fullName evidence="5">MinD superfamily P-loop ATPase, contains an inserted ferredoxin domain</fullName>
    </submittedName>
</protein>
<dbReference type="STRING" id="1121457.SAMN02745161_1237"/>
<dbReference type="SUPFAM" id="SSF52540">
    <property type="entry name" value="P-loop containing nucleoside triphosphate hydrolases"/>
    <property type="match status" value="1"/>
</dbReference>
<dbReference type="Gene3D" id="3.30.70.20">
    <property type="match status" value="1"/>
</dbReference>
<dbReference type="AlphaFoldDB" id="A0A1N6FCB9"/>
<keyword evidence="6" id="KW-1185">Reference proteome</keyword>
<feature type="domain" description="4Fe-4S ferredoxin-type" evidence="4">
    <location>
        <begin position="88"/>
        <end position="117"/>
    </location>
</feature>
<dbReference type="InterPro" id="IPR002586">
    <property type="entry name" value="CobQ/CobB/MinD/ParA_Nub-bd_dom"/>
</dbReference>
<accession>A0A1N6FCB9</accession>
<name>A0A1N6FCB9_9BACT</name>
<keyword evidence="1" id="KW-0479">Metal-binding</keyword>
<evidence type="ECO:0000313" key="5">
    <source>
        <dbReference type="EMBL" id="SIN92923.1"/>
    </source>
</evidence>
<sequence length="287" mass="31544">MHEILVISGKGGAGKTTVTGAFAHLSDNAILCDLDVDAPDFHLISQPDKYQEHEFWSGYEASIRQDECMHCGDCRERCRFDAIKLEDGTYTVDPMKCEGCKVCVTLCPGEAIDFNIKKCGEWYRSKTRFGHLVHAQLYPGEENSGRLVALLKDEARKTAKELDLDILLADGAPGIGCPVISSLSGTDLAVFVTEPTPSGLHDLERVAALCDHFRVKGCVVINKYDLNTDMTAQIEAFCNQQGYPVVGRVPHTNAVTAAMVDRKSVTEFDSTMYADFAGIWNNVLSQL</sequence>
<dbReference type="CDD" id="cd03110">
    <property type="entry name" value="SIMIBI_bact_arch"/>
    <property type="match status" value="1"/>
</dbReference>
<dbReference type="OrthoDB" id="9778602at2"/>
<dbReference type="Gene3D" id="3.40.50.300">
    <property type="entry name" value="P-loop containing nucleotide triphosphate hydrolases"/>
    <property type="match status" value="1"/>
</dbReference>
<organism evidence="5 6">
    <name type="scientific">Halodesulfovibrio marinisediminis DSM 17456</name>
    <dbReference type="NCBI Taxonomy" id="1121457"/>
    <lineage>
        <taxon>Bacteria</taxon>
        <taxon>Pseudomonadati</taxon>
        <taxon>Thermodesulfobacteriota</taxon>
        <taxon>Desulfovibrionia</taxon>
        <taxon>Desulfovibrionales</taxon>
        <taxon>Desulfovibrionaceae</taxon>
        <taxon>Halodesulfovibrio</taxon>
    </lineage>
</organism>
<proteinExistence type="predicted"/>
<gene>
    <name evidence="5" type="ORF">SAMN02745161_1237</name>
</gene>
<evidence type="ECO:0000256" key="3">
    <source>
        <dbReference type="ARBA" id="ARBA00023014"/>
    </source>
</evidence>
<dbReference type="EMBL" id="FSRG01000004">
    <property type="protein sequence ID" value="SIN92923.1"/>
    <property type="molecule type" value="Genomic_DNA"/>
</dbReference>
<dbReference type="RefSeq" id="WP_074216073.1">
    <property type="nucleotide sequence ID" value="NZ_FSRG01000004.1"/>
</dbReference>
<dbReference type="InterPro" id="IPR017896">
    <property type="entry name" value="4Fe4S_Fe-S-bd"/>
</dbReference>
<dbReference type="Pfam" id="PF00037">
    <property type="entry name" value="Fer4"/>
    <property type="match status" value="1"/>
</dbReference>
<keyword evidence="2" id="KW-0408">Iron</keyword>
<dbReference type="PANTHER" id="PTHR43534">
    <property type="entry name" value="MIND SUPERFAMILY P-LOOP ATPASE CONTAINING AN INSERTED FERREDOXIN DOMAIN"/>
    <property type="match status" value="1"/>
</dbReference>
<evidence type="ECO:0000313" key="6">
    <source>
        <dbReference type="Proteomes" id="UP000184694"/>
    </source>
</evidence>
<feature type="domain" description="4Fe-4S ferredoxin-type" evidence="4">
    <location>
        <begin position="59"/>
        <end position="87"/>
    </location>
</feature>
<evidence type="ECO:0000256" key="1">
    <source>
        <dbReference type="ARBA" id="ARBA00022723"/>
    </source>
</evidence>
<evidence type="ECO:0000256" key="2">
    <source>
        <dbReference type="ARBA" id="ARBA00023004"/>
    </source>
</evidence>
<dbReference type="PROSITE" id="PS51379">
    <property type="entry name" value="4FE4S_FER_2"/>
    <property type="match status" value="2"/>
</dbReference>
<keyword evidence="3" id="KW-0411">Iron-sulfur</keyword>
<dbReference type="PANTHER" id="PTHR43534:SF1">
    <property type="entry name" value="4FE-4S CLUSTER CONTAINING PARA FAMILY ATPASE PROTEIN"/>
    <property type="match status" value="1"/>
</dbReference>
<dbReference type="Pfam" id="PF01656">
    <property type="entry name" value="CbiA"/>
    <property type="match status" value="1"/>
</dbReference>
<dbReference type="InterPro" id="IPR027417">
    <property type="entry name" value="P-loop_NTPase"/>
</dbReference>
<dbReference type="PROSITE" id="PS00198">
    <property type="entry name" value="4FE4S_FER_1"/>
    <property type="match status" value="1"/>
</dbReference>
<dbReference type="InterPro" id="IPR017900">
    <property type="entry name" value="4Fe4S_Fe_S_CS"/>
</dbReference>
<dbReference type="GO" id="GO:0046872">
    <property type="term" value="F:metal ion binding"/>
    <property type="evidence" value="ECO:0007669"/>
    <property type="project" value="UniProtKB-KW"/>
</dbReference>
<evidence type="ECO:0000259" key="4">
    <source>
        <dbReference type="PROSITE" id="PS51379"/>
    </source>
</evidence>
<reference evidence="6" key="1">
    <citation type="submission" date="2016-11" db="EMBL/GenBank/DDBJ databases">
        <authorList>
            <person name="Varghese N."/>
            <person name="Submissions S."/>
        </authorList>
    </citation>
    <scope>NUCLEOTIDE SEQUENCE [LARGE SCALE GENOMIC DNA]</scope>
    <source>
        <strain evidence="6">DSM 17456</strain>
    </source>
</reference>